<evidence type="ECO:0000313" key="1">
    <source>
        <dbReference type="EMBL" id="KAJ9128050.1"/>
    </source>
</evidence>
<accession>A0ACC2XVK2</accession>
<proteinExistence type="predicted"/>
<dbReference type="Proteomes" id="UP001234202">
    <property type="component" value="Unassembled WGS sequence"/>
</dbReference>
<dbReference type="EMBL" id="JASBWV010000001">
    <property type="protein sequence ID" value="KAJ9128050.1"/>
    <property type="molecule type" value="Genomic_DNA"/>
</dbReference>
<evidence type="ECO:0000313" key="2">
    <source>
        <dbReference type="Proteomes" id="UP001234202"/>
    </source>
</evidence>
<comment type="caution">
    <text evidence="1">The sequence shown here is derived from an EMBL/GenBank/DDBJ whole genome shotgun (WGS) entry which is preliminary data.</text>
</comment>
<gene>
    <name evidence="1" type="ORF">QFC24_000341</name>
</gene>
<organism evidence="1 2">
    <name type="scientific">Naganishia onofrii</name>
    <dbReference type="NCBI Taxonomy" id="1851511"/>
    <lineage>
        <taxon>Eukaryota</taxon>
        <taxon>Fungi</taxon>
        <taxon>Dikarya</taxon>
        <taxon>Basidiomycota</taxon>
        <taxon>Agaricomycotina</taxon>
        <taxon>Tremellomycetes</taxon>
        <taxon>Filobasidiales</taxon>
        <taxon>Filobasidiaceae</taxon>
        <taxon>Naganishia</taxon>
    </lineage>
</organism>
<name>A0ACC2XVK2_9TREE</name>
<protein>
    <submittedName>
        <fullName evidence="1">Uncharacterized protein</fullName>
    </submittedName>
</protein>
<reference evidence="1" key="1">
    <citation type="submission" date="2023-04" db="EMBL/GenBank/DDBJ databases">
        <title>Draft Genome sequencing of Naganishia species isolated from polar environments using Oxford Nanopore Technology.</title>
        <authorList>
            <person name="Leo P."/>
            <person name="Venkateswaran K."/>
        </authorList>
    </citation>
    <scope>NUCLEOTIDE SEQUENCE</scope>
    <source>
        <strain evidence="1">DBVPG 5303</strain>
    </source>
</reference>
<keyword evidence="2" id="KW-1185">Reference proteome</keyword>
<sequence length="264" mass="28856">MSTTSTSSSVSPITTTATTPPTGNNGISVPPQVLSIGLGFIASAFCAVTLGFFLRMYLARRRATEAGGGTPPRWIDVFFSIVEHRGSGARNGRNASSGFLYFEPGYPGGRRFMGVGREGKAGREDWVVPTLFECDIEIGEEKERGEEGELVSSHLQPMTTYNKALIPGGDVSSIPEGTPLGISVLIQMPTAPWHPQRHHNPSSDYDDEIPLPELSIGVLDLRVAGTQEERPAVEVEMRRDEKWAVRDMEKGQAEAEVVHLEYRR</sequence>